<comment type="caution">
    <text evidence="3">The sequence shown here is derived from an EMBL/GenBank/DDBJ whole genome shotgun (WGS) entry which is preliminary data.</text>
</comment>
<feature type="domain" description="DUF2090" evidence="2">
    <location>
        <begin position="5"/>
        <end position="294"/>
    </location>
</feature>
<evidence type="ECO:0000313" key="3">
    <source>
        <dbReference type="EMBL" id="PSL06040.1"/>
    </source>
</evidence>
<dbReference type="AlphaFoldDB" id="A0A2P8E987"/>
<dbReference type="PANTHER" id="PTHR39340">
    <property type="entry name" value="SULFOFRUCTOSEPHOSPHATE ALDOLASE"/>
    <property type="match status" value="1"/>
</dbReference>
<keyword evidence="1" id="KW-0456">Lyase</keyword>
<accession>A0A2P8E987</accession>
<dbReference type="EMBL" id="PYGE01000003">
    <property type="protein sequence ID" value="PSL06040.1"/>
    <property type="molecule type" value="Genomic_DNA"/>
</dbReference>
<dbReference type="InterPro" id="IPR018659">
    <property type="entry name" value="DUF2090"/>
</dbReference>
<dbReference type="OrthoDB" id="111160at2"/>
<dbReference type="Pfam" id="PF09863">
    <property type="entry name" value="DUF2090"/>
    <property type="match status" value="1"/>
</dbReference>
<evidence type="ECO:0000259" key="2">
    <source>
        <dbReference type="Pfam" id="PF09863"/>
    </source>
</evidence>
<sequence length="308" mass="32824">MNPADLLMLAVDQRPWLTHALYGHTRRAAPDERAAICRGKHMVLDGLLAAVDGGVDSGVASESAAILVDDALGPGVAERARDHGVTLSMPLERGGLDVYEDEPDDVAAYLAHHRPDLAKVLVRYNPDGDPEVNALQRRRLAATERAAHEAGCRFLFELLVPPTPAQLESAGDRATFDEQLRPALILRGMEELGRAMAVDVWKLEQLGAEPNYADAVELAASTGGECILLGAGATAEQVDTWLTAAGRQGFGGFAIGRSVWWEAMRGLLAGEVDHETATARVAAGYTRFVATFRNSSTSPGTEPVPGVV</sequence>
<dbReference type="GO" id="GO:1902777">
    <property type="term" value="P:6-sulfoquinovose(1-) catabolic process"/>
    <property type="evidence" value="ECO:0007669"/>
    <property type="project" value="TreeGrafter"/>
</dbReference>
<dbReference type="SUPFAM" id="SSF51569">
    <property type="entry name" value="Aldolase"/>
    <property type="match status" value="1"/>
</dbReference>
<evidence type="ECO:0000313" key="4">
    <source>
        <dbReference type="Proteomes" id="UP000243528"/>
    </source>
</evidence>
<dbReference type="GO" id="GO:0061595">
    <property type="term" value="F:6-deoxy-6-sulfofructose-1-phosphate aldolase activity"/>
    <property type="evidence" value="ECO:0007669"/>
    <property type="project" value="TreeGrafter"/>
</dbReference>
<reference evidence="3 4" key="1">
    <citation type="submission" date="2018-03" db="EMBL/GenBank/DDBJ databases">
        <title>Genomic Encyclopedia of Archaeal and Bacterial Type Strains, Phase II (KMG-II): from individual species to whole genera.</title>
        <authorList>
            <person name="Goeker M."/>
        </authorList>
    </citation>
    <scope>NUCLEOTIDE SEQUENCE [LARGE SCALE GENOMIC DNA]</scope>
    <source>
        <strain evidence="3 4">DSM 45211</strain>
    </source>
</reference>
<dbReference type="InterPro" id="IPR013785">
    <property type="entry name" value="Aldolase_TIM"/>
</dbReference>
<dbReference type="RefSeq" id="WP_106536260.1">
    <property type="nucleotide sequence ID" value="NZ_ML142901.1"/>
</dbReference>
<protein>
    <submittedName>
        <fullName evidence="3">Myo-inositol catabolism protein IolC</fullName>
    </submittedName>
</protein>
<dbReference type="InterPro" id="IPR050552">
    <property type="entry name" value="LacD_aldolase"/>
</dbReference>
<dbReference type="Proteomes" id="UP000243528">
    <property type="component" value="Unassembled WGS sequence"/>
</dbReference>
<organism evidence="3 4">
    <name type="scientific">Haloactinopolyspora alba</name>
    <dbReference type="NCBI Taxonomy" id="648780"/>
    <lineage>
        <taxon>Bacteria</taxon>
        <taxon>Bacillati</taxon>
        <taxon>Actinomycetota</taxon>
        <taxon>Actinomycetes</taxon>
        <taxon>Jiangellales</taxon>
        <taxon>Jiangellaceae</taxon>
        <taxon>Haloactinopolyspora</taxon>
    </lineage>
</organism>
<name>A0A2P8E987_9ACTN</name>
<gene>
    <name evidence="3" type="ORF">CLV30_103195</name>
</gene>
<proteinExistence type="predicted"/>
<evidence type="ECO:0000256" key="1">
    <source>
        <dbReference type="ARBA" id="ARBA00023239"/>
    </source>
</evidence>
<keyword evidence="4" id="KW-1185">Reference proteome</keyword>
<dbReference type="PANTHER" id="PTHR39340:SF1">
    <property type="entry name" value="SULFOFRUCTOSEPHOSPHATE ALDOLASE"/>
    <property type="match status" value="1"/>
</dbReference>
<dbReference type="Gene3D" id="3.20.20.70">
    <property type="entry name" value="Aldolase class I"/>
    <property type="match status" value="1"/>
</dbReference>